<dbReference type="RefSeq" id="NP_493774.2">
    <property type="nucleotide sequence ID" value="NM_061373.8"/>
</dbReference>
<dbReference type="Pfam" id="PF00339">
    <property type="entry name" value="Arrestin_N"/>
    <property type="match status" value="1"/>
</dbReference>
<dbReference type="OMA" id="IAWICKD"/>
<dbReference type="DIP" id="DIP-26289N"/>
<dbReference type="WormBase" id="T04B8.3a">
    <property type="protein sequence ID" value="CE39176"/>
    <property type="gene ID" value="WBGene00020205"/>
    <property type="gene designation" value="arrd-1"/>
</dbReference>
<organism evidence="4 5">
    <name type="scientific">Caenorhabditis elegans</name>
    <dbReference type="NCBI Taxonomy" id="6239"/>
    <lineage>
        <taxon>Eukaryota</taxon>
        <taxon>Metazoa</taxon>
        <taxon>Ecdysozoa</taxon>
        <taxon>Nematoda</taxon>
        <taxon>Chromadorea</taxon>
        <taxon>Rhabditida</taxon>
        <taxon>Rhabditina</taxon>
        <taxon>Rhabditomorpha</taxon>
        <taxon>Rhabditoidea</taxon>
        <taxon>Rhabditidae</taxon>
        <taxon>Peloderinae</taxon>
        <taxon>Caenorhabditis</taxon>
    </lineage>
</organism>
<dbReference type="eggNOG" id="KOG3780">
    <property type="taxonomic scope" value="Eukaryota"/>
</dbReference>
<dbReference type="InterPro" id="IPR014752">
    <property type="entry name" value="Arrestin-like_C"/>
</dbReference>
<dbReference type="EMBL" id="BX284602">
    <property type="protein sequence ID" value="CCD72772.1"/>
    <property type="molecule type" value="Genomic_DNA"/>
</dbReference>
<evidence type="ECO:0000313" key="4">
    <source>
        <dbReference type="EMBL" id="CCD72772.1"/>
    </source>
</evidence>
<evidence type="ECO:0000259" key="3">
    <source>
        <dbReference type="SMART" id="SM01017"/>
    </source>
</evidence>
<dbReference type="InterPro" id="IPR011021">
    <property type="entry name" value="Arrestin-like_N"/>
</dbReference>
<dbReference type="OrthoDB" id="2333384at2759"/>
<evidence type="ECO:0007829" key="7">
    <source>
        <dbReference type="PeptideAtlas" id="O44847"/>
    </source>
</evidence>
<dbReference type="PANTHER" id="PTHR11188">
    <property type="entry name" value="ARRESTIN DOMAIN CONTAINING PROTEIN"/>
    <property type="match status" value="1"/>
</dbReference>
<sequence length="291" mass="33148">MSSTDPILDISFDKPVYYPGDNMKLTVSVDTKRPLNARSVMFRCRGFRNRTVSFLNKYGIAWICKDGKNELPVGRLEQKFQFELGKDCPPTYKDGKIIYKVRLEIDQPWSRPLFIEKEFKMVHKLADQKMSQVMTYTSSPRFDALFSNGQPTFKVTMPKFTLYPGETTEFKLEVENHSSSTVKKIYAELEAEPFPLYHIYGNTKAKGKMHVLVAPYSTQKFTIPFTIPTDLTASFHTCGSSLKYTMKFGLVTDSWLTTDPALALVVSIGELESEEKKDEALKTPPPPPYTA</sequence>
<comment type="similarity">
    <text evidence="1">Belongs to the arrestin family.</text>
</comment>
<dbReference type="InParanoid" id="O44847"/>
<dbReference type="FunCoup" id="O44847">
    <property type="interactions" value="9"/>
</dbReference>
<dbReference type="PaxDb" id="6239-T04B8.3"/>
<dbReference type="Gene3D" id="2.60.40.640">
    <property type="match status" value="2"/>
</dbReference>
<keyword evidence="7" id="KW-1267">Proteomics identification</keyword>
<evidence type="ECO:0000313" key="6">
    <source>
        <dbReference type="WormBase" id="T04B8.3a"/>
    </source>
</evidence>
<dbReference type="GO" id="GO:0005737">
    <property type="term" value="C:cytoplasm"/>
    <property type="evidence" value="ECO:0000318"/>
    <property type="project" value="GO_Central"/>
</dbReference>
<dbReference type="GeneID" id="173454"/>
<reference evidence="4 5" key="1">
    <citation type="journal article" date="1998" name="Science">
        <title>Genome sequence of the nematode C. elegans: a platform for investigating biology.</title>
        <authorList>
            <consortium name="The C. elegans sequencing consortium"/>
            <person name="Sulson J.E."/>
            <person name="Waterston R."/>
        </authorList>
    </citation>
    <scope>NUCLEOTIDE SEQUENCE [LARGE SCALE GENOMIC DNA]</scope>
    <source>
        <strain evidence="4 5">Bristol N2</strain>
    </source>
</reference>
<dbReference type="InterPro" id="IPR050357">
    <property type="entry name" value="Arrestin_domain-protein"/>
</dbReference>
<dbReference type="SMART" id="SM01017">
    <property type="entry name" value="Arrestin_C"/>
    <property type="match status" value="1"/>
</dbReference>
<evidence type="ECO:0000256" key="2">
    <source>
        <dbReference type="SAM" id="MobiDB-lite"/>
    </source>
</evidence>
<accession>O44847</accession>
<name>O44847_CAEEL</name>
<evidence type="ECO:0000256" key="1">
    <source>
        <dbReference type="ARBA" id="ARBA00005298"/>
    </source>
</evidence>
<dbReference type="AlphaFoldDB" id="O44847"/>
<feature type="domain" description="Arrestin C-terminal-like" evidence="3">
    <location>
        <begin position="147"/>
        <end position="273"/>
    </location>
</feature>
<keyword evidence="5" id="KW-1185">Reference proteome</keyword>
<dbReference type="SMR" id="O44847"/>
<proteinExistence type="evidence at protein level"/>
<evidence type="ECO:0000313" key="5">
    <source>
        <dbReference type="Proteomes" id="UP000001940"/>
    </source>
</evidence>
<dbReference type="InterPro" id="IPR014756">
    <property type="entry name" value="Ig_E-set"/>
</dbReference>
<dbReference type="UCSC" id="T04B8.3">
    <property type="organism name" value="c. elegans"/>
</dbReference>
<dbReference type="PIR" id="T32837">
    <property type="entry name" value="T32837"/>
</dbReference>
<gene>
    <name evidence="4 6" type="primary">arrd-1</name>
    <name evidence="4" type="ORF">CELE_T04B8.3</name>
    <name evidence="6" type="ORF">T04B8.3</name>
</gene>
<dbReference type="PeptideAtlas" id="O44847"/>
<dbReference type="PhylomeDB" id="O44847"/>
<dbReference type="ExpressionAtlas" id="O44847">
    <property type="expression patterns" value="baseline and differential"/>
</dbReference>
<dbReference type="Pfam" id="PF02752">
    <property type="entry name" value="Arrestin_C"/>
    <property type="match status" value="1"/>
</dbReference>
<dbReference type="STRING" id="6239.T04B8.3a.1"/>
<dbReference type="SUPFAM" id="SSF81296">
    <property type="entry name" value="E set domains"/>
    <property type="match status" value="2"/>
</dbReference>
<dbReference type="PANTHER" id="PTHR11188:SF7">
    <property type="entry name" value="ARRESTIN C-TERMINAL-LIKE DOMAIN-CONTAINING PROTEIN-RELATED"/>
    <property type="match status" value="1"/>
</dbReference>
<dbReference type="InterPro" id="IPR011022">
    <property type="entry name" value="Arrestin_C-like"/>
</dbReference>
<dbReference type="HOGENOM" id="CLU_039221_0_0_1"/>
<dbReference type="GO" id="GO:0015031">
    <property type="term" value="P:protein transport"/>
    <property type="evidence" value="ECO:0000318"/>
    <property type="project" value="GO_Central"/>
</dbReference>
<dbReference type="Proteomes" id="UP000001940">
    <property type="component" value="Chromosome II"/>
</dbReference>
<dbReference type="AGR" id="WB:WBGene00020205"/>
<feature type="region of interest" description="Disordered" evidence="2">
    <location>
        <begin position="272"/>
        <end position="291"/>
    </location>
</feature>
<protein>
    <submittedName>
        <fullName evidence="4">Arrestin C-terminal-like domain-containing protein</fullName>
    </submittedName>
</protein>
<dbReference type="CTD" id="173454"/>
<dbReference type="Bgee" id="WBGene00020205">
    <property type="expression patterns" value="Expressed in embryo and 3 other cell types or tissues"/>
</dbReference>